<dbReference type="InterPro" id="IPR000537">
    <property type="entry name" value="UbiA_prenyltransferase"/>
</dbReference>
<dbReference type="InterPro" id="IPR044878">
    <property type="entry name" value="UbiA_sf"/>
</dbReference>
<evidence type="ECO:0000256" key="4">
    <source>
        <dbReference type="ARBA" id="ARBA00022989"/>
    </source>
</evidence>
<dbReference type="PANTHER" id="PTHR42723:SF1">
    <property type="entry name" value="CHLOROPHYLL SYNTHASE, CHLOROPLASTIC"/>
    <property type="match status" value="1"/>
</dbReference>
<proteinExistence type="predicted"/>
<evidence type="ECO:0000313" key="7">
    <source>
        <dbReference type="EMBL" id="UOD29604.1"/>
    </source>
</evidence>
<feature type="transmembrane region" description="Helical" evidence="6">
    <location>
        <begin position="115"/>
        <end position="132"/>
    </location>
</feature>
<comment type="subcellular location">
    <subcellularLocation>
        <location evidence="1">Membrane</location>
        <topology evidence="1">Multi-pass membrane protein</topology>
    </subcellularLocation>
</comment>
<name>A0ABY4A6H3_9BURK</name>
<dbReference type="InterPro" id="IPR050475">
    <property type="entry name" value="Prenyltransferase_related"/>
</dbReference>
<evidence type="ECO:0000313" key="8">
    <source>
        <dbReference type="Proteomes" id="UP000831532"/>
    </source>
</evidence>
<dbReference type="EMBL" id="CP063361">
    <property type="protein sequence ID" value="UOD29604.1"/>
    <property type="molecule type" value="Genomic_DNA"/>
</dbReference>
<gene>
    <name evidence="7" type="ORF">INH39_30160</name>
</gene>
<organism evidence="7 8">
    <name type="scientific">Massilia violaceinigra</name>
    <dbReference type="NCBI Taxonomy" id="2045208"/>
    <lineage>
        <taxon>Bacteria</taxon>
        <taxon>Pseudomonadati</taxon>
        <taxon>Pseudomonadota</taxon>
        <taxon>Betaproteobacteria</taxon>
        <taxon>Burkholderiales</taxon>
        <taxon>Oxalobacteraceae</taxon>
        <taxon>Telluria group</taxon>
        <taxon>Massilia</taxon>
    </lineage>
</organism>
<feature type="transmembrane region" description="Helical" evidence="6">
    <location>
        <begin position="219"/>
        <end position="236"/>
    </location>
</feature>
<protein>
    <submittedName>
        <fullName evidence="7">UbiA family prenyltransferase</fullName>
    </submittedName>
</protein>
<dbReference type="Pfam" id="PF01040">
    <property type="entry name" value="UbiA"/>
    <property type="match status" value="1"/>
</dbReference>
<sequence length="297" mass="29385">MSSAARKLPAAGVYLRLGRVSNLPTVWTNVLAGVYLGGGGAAAASATLPIVMAAVSACYVAGMYLNDAFDRAVDARERPERPIPAGEISAASVFSIGFALLALGLFGLALCGQRAGLAGAGLVATILVYDIWHKGNPASPLVMGACRALVYVAAAAAAGMAAGGAGALALAALAMLAHVAGLTYAAKQESLDRIGRLWPLALLALPLALYGWTAGAGGAAGLAIWAALALANAAAVRRLARRSARGAVPGAVAQLIAATALLDGVVMAAAGASPALVCACAGAYLCTRLLQRLVAGT</sequence>
<keyword evidence="8" id="KW-1185">Reference proteome</keyword>
<reference evidence="7 8" key="1">
    <citation type="submission" date="2020-10" db="EMBL/GenBank/DDBJ databases">
        <title>Genome analysis of Massilia species.</title>
        <authorList>
            <person name="Jung D.-H."/>
        </authorList>
    </citation>
    <scope>NUCLEOTIDE SEQUENCE [LARGE SCALE GENOMIC DNA]</scope>
    <source>
        <strain evidence="8">sipir</strain>
    </source>
</reference>
<keyword evidence="5 6" id="KW-0472">Membrane</keyword>
<evidence type="ECO:0000256" key="6">
    <source>
        <dbReference type="SAM" id="Phobius"/>
    </source>
</evidence>
<evidence type="ECO:0000256" key="1">
    <source>
        <dbReference type="ARBA" id="ARBA00004141"/>
    </source>
</evidence>
<dbReference type="Proteomes" id="UP000831532">
    <property type="component" value="Chromosome"/>
</dbReference>
<keyword evidence="2" id="KW-1003">Cell membrane</keyword>
<evidence type="ECO:0000256" key="3">
    <source>
        <dbReference type="ARBA" id="ARBA00022692"/>
    </source>
</evidence>
<accession>A0ABY4A6H3</accession>
<keyword evidence="3 6" id="KW-0812">Transmembrane</keyword>
<keyword evidence="4 6" id="KW-1133">Transmembrane helix</keyword>
<evidence type="ECO:0000256" key="2">
    <source>
        <dbReference type="ARBA" id="ARBA00022475"/>
    </source>
</evidence>
<feature type="transmembrane region" description="Helical" evidence="6">
    <location>
        <begin position="197"/>
        <end position="213"/>
    </location>
</feature>
<dbReference type="Gene3D" id="1.10.357.140">
    <property type="entry name" value="UbiA prenyltransferase"/>
    <property type="match status" value="1"/>
</dbReference>
<feature type="transmembrane region" description="Helical" evidence="6">
    <location>
        <begin position="41"/>
        <end position="65"/>
    </location>
</feature>
<feature type="transmembrane region" description="Helical" evidence="6">
    <location>
        <begin position="86"/>
        <end position="109"/>
    </location>
</feature>
<dbReference type="RefSeq" id="WP_243490821.1">
    <property type="nucleotide sequence ID" value="NZ_CP063361.1"/>
</dbReference>
<dbReference type="PANTHER" id="PTHR42723">
    <property type="entry name" value="CHLOROPHYLL SYNTHASE"/>
    <property type="match status" value="1"/>
</dbReference>
<evidence type="ECO:0000256" key="5">
    <source>
        <dbReference type="ARBA" id="ARBA00023136"/>
    </source>
</evidence>